<keyword evidence="1" id="KW-1133">Transmembrane helix</keyword>
<accession>X0WCA2</accession>
<dbReference type="AlphaFoldDB" id="X0WCA2"/>
<comment type="caution">
    <text evidence="2">The sequence shown here is derived from an EMBL/GenBank/DDBJ whole genome shotgun (WGS) entry which is preliminary data.</text>
</comment>
<protein>
    <submittedName>
        <fullName evidence="2">Uncharacterized protein</fullName>
    </submittedName>
</protein>
<name>X0WCA2_9ZZZZ</name>
<keyword evidence="1" id="KW-0472">Membrane</keyword>
<sequence length="61" mass="7369">MQDLATWQIILICVFFLIVVVEFIRIIDGLGDYLHNKAKYYDSKNRLLKAKNKEIFNKWYD</sequence>
<organism evidence="2">
    <name type="scientific">marine sediment metagenome</name>
    <dbReference type="NCBI Taxonomy" id="412755"/>
    <lineage>
        <taxon>unclassified sequences</taxon>
        <taxon>metagenomes</taxon>
        <taxon>ecological metagenomes</taxon>
    </lineage>
</organism>
<feature type="transmembrane region" description="Helical" evidence="1">
    <location>
        <begin position="6"/>
        <end position="27"/>
    </location>
</feature>
<reference evidence="2" key="1">
    <citation type="journal article" date="2014" name="Front. Microbiol.">
        <title>High frequency of phylogenetically diverse reductive dehalogenase-homologous genes in deep subseafloor sedimentary metagenomes.</title>
        <authorList>
            <person name="Kawai M."/>
            <person name="Futagami T."/>
            <person name="Toyoda A."/>
            <person name="Takaki Y."/>
            <person name="Nishi S."/>
            <person name="Hori S."/>
            <person name="Arai W."/>
            <person name="Tsubouchi T."/>
            <person name="Morono Y."/>
            <person name="Uchiyama I."/>
            <person name="Ito T."/>
            <person name="Fujiyama A."/>
            <person name="Inagaki F."/>
            <person name="Takami H."/>
        </authorList>
    </citation>
    <scope>NUCLEOTIDE SEQUENCE</scope>
    <source>
        <strain evidence="2">Expedition CK06-06</strain>
    </source>
</reference>
<dbReference type="EMBL" id="BARS01025968">
    <property type="protein sequence ID" value="GAG10306.1"/>
    <property type="molecule type" value="Genomic_DNA"/>
</dbReference>
<evidence type="ECO:0000256" key="1">
    <source>
        <dbReference type="SAM" id="Phobius"/>
    </source>
</evidence>
<evidence type="ECO:0000313" key="2">
    <source>
        <dbReference type="EMBL" id="GAG10306.1"/>
    </source>
</evidence>
<gene>
    <name evidence="2" type="ORF">S01H1_40977</name>
</gene>
<proteinExistence type="predicted"/>
<keyword evidence="1" id="KW-0812">Transmembrane</keyword>